<dbReference type="Gene3D" id="1.10.10.10">
    <property type="entry name" value="Winged helix-like DNA-binding domain superfamily/Winged helix DNA-binding domain"/>
    <property type="match status" value="1"/>
</dbReference>
<keyword evidence="2" id="KW-0238">DNA-binding</keyword>
<keyword evidence="5" id="KW-0670">Pyruvate</keyword>
<dbReference type="InterPro" id="IPR036390">
    <property type="entry name" value="WH_DNA-bd_sf"/>
</dbReference>
<dbReference type="SUPFAM" id="SSF48008">
    <property type="entry name" value="GntR ligand-binding domain-like"/>
    <property type="match status" value="1"/>
</dbReference>
<dbReference type="Pfam" id="PF07729">
    <property type="entry name" value="FCD"/>
    <property type="match status" value="1"/>
</dbReference>
<name>A0A7Y9IWP0_9BURK</name>
<dbReference type="EMBL" id="JACBYR010000001">
    <property type="protein sequence ID" value="NYE84190.1"/>
    <property type="molecule type" value="Genomic_DNA"/>
</dbReference>
<dbReference type="Gene3D" id="1.20.120.530">
    <property type="entry name" value="GntR ligand-binding domain-like"/>
    <property type="match status" value="1"/>
</dbReference>
<dbReference type="InterPro" id="IPR011711">
    <property type="entry name" value="GntR_C"/>
</dbReference>
<dbReference type="SMART" id="SM00895">
    <property type="entry name" value="FCD"/>
    <property type="match status" value="1"/>
</dbReference>
<dbReference type="Pfam" id="PF00392">
    <property type="entry name" value="GntR"/>
    <property type="match status" value="1"/>
</dbReference>
<accession>A0A7Y9IWP0</accession>
<dbReference type="SUPFAM" id="SSF46785">
    <property type="entry name" value="Winged helix' DNA-binding domain"/>
    <property type="match status" value="1"/>
</dbReference>
<dbReference type="GO" id="GO:0003677">
    <property type="term" value="F:DNA binding"/>
    <property type="evidence" value="ECO:0007669"/>
    <property type="project" value="UniProtKB-KW"/>
</dbReference>
<reference evidence="5 6" key="1">
    <citation type="submission" date="2020-07" db="EMBL/GenBank/DDBJ databases">
        <title>Genomic Encyclopedia of Type Strains, Phase IV (KMG-V): Genome sequencing to study the core and pangenomes of soil and plant-associated prokaryotes.</title>
        <authorList>
            <person name="Whitman W."/>
        </authorList>
    </citation>
    <scope>NUCLEOTIDE SEQUENCE [LARGE SCALE GENOMIC DNA]</scope>
    <source>
        <strain evidence="5 6">SAS40</strain>
    </source>
</reference>
<proteinExistence type="predicted"/>
<dbReference type="GO" id="GO:0003700">
    <property type="term" value="F:DNA-binding transcription factor activity"/>
    <property type="evidence" value="ECO:0007669"/>
    <property type="project" value="InterPro"/>
</dbReference>
<dbReference type="PROSITE" id="PS50949">
    <property type="entry name" value="HTH_GNTR"/>
    <property type="match status" value="1"/>
</dbReference>
<keyword evidence="6" id="KW-1185">Reference proteome</keyword>
<organism evidence="5 6">
    <name type="scientific">Pigmentiphaga litoralis</name>
    <dbReference type="NCBI Taxonomy" id="516702"/>
    <lineage>
        <taxon>Bacteria</taxon>
        <taxon>Pseudomonadati</taxon>
        <taxon>Pseudomonadota</taxon>
        <taxon>Betaproteobacteria</taxon>
        <taxon>Burkholderiales</taxon>
        <taxon>Alcaligenaceae</taxon>
        <taxon>Pigmentiphaga</taxon>
    </lineage>
</organism>
<evidence type="ECO:0000313" key="6">
    <source>
        <dbReference type="Proteomes" id="UP000542125"/>
    </source>
</evidence>
<keyword evidence="3" id="KW-0804">Transcription</keyword>
<keyword evidence="1" id="KW-0805">Transcription regulation</keyword>
<dbReference type="CDD" id="cd07377">
    <property type="entry name" value="WHTH_GntR"/>
    <property type="match status" value="1"/>
</dbReference>
<gene>
    <name evidence="5" type="ORF">FHW18_003461</name>
</gene>
<feature type="domain" description="HTH gntR-type" evidence="4">
    <location>
        <begin position="13"/>
        <end position="81"/>
    </location>
</feature>
<dbReference type="InterPro" id="IPR008920">
    <property type="entry name" value="TF_FadR/GntR_C"/>
</dbReference>
<dbReference type="SMART" id="SM00345">
    <property type="entry name" value="HTH_GNTR"/>
    <property type="match status" value="1"/>
</dbReference>
<dbReference type="Proteomes" id="UP000542125">
    <property type="component" value="Unassembled WGS sequence"/>
</dbReference>
<evidence type="ECO:0000256" key="2">
    <source>
        <dbReference type="ARBA" id="ARBA00023125"/>
    </source>
</evidence>
<dbReference type="RefSeq" id="WP_179587909.1">
    <property type="nucleotide sequence ID" value="NZ_JACBYR010000001.1"/>
</dbReference>
<evidence type="ECO:0000256" key="3">
    <source>
        <dbReference type="ARBA" id="ARBA00023163"/>
    </source>
</evidence>
<sequence>MASAVDVHPRNEPNLTDRITQRLMDEITGGQYHVGDVLPPEQAIADRFGVSRTVLREAVSRLKSEGIVSSKQGRGLQVIANAPLSVLRIQAAGHDTAQILGIVELRRGVEIEAAALAAERRTATDLIDIRAALDAMAEAIATGDVTLGVEADLGFHRAIARATRNDNYILFFDFMAVLLRKNIEVSRRRSSKVSGRGAQAQKEHAKVFAAIEKGDPDMARQFARIHIVNTEARLRSAGQE</sequence>
<dbReference type="PANTHER" id="PTHR43537:SF5">
    <property type="entry name" value="UXU OPERON TRANSCRIPTIONAL REGULATOR"/>
    <property type="match status" value="1"/>
</dbReference>
<dbReference type="InterPro" id="IPR036388">
    <property type="entry name" value="WH-like_DNA-bd_sf"/>
</dbReference>
<dbReference type="PANTHER" id="PTHR43537">
    <property type="entry name" value="TRANSCRIPTIONAL REGULATOR, GNTR FAMILY"/>
    <property type="match status" value="1"/>
</dbReference>
<dbReference type="PRINTS" id="PR00035">
    <property type="entry name" value="HTHGNTR"/>
</dbReference>
<evidence type="ECO:0000259" key="4">
    <source>
        <dbReference type="PROSITE" id="PS50949"/>
    </source>
</evidence>
<evidence type="ECO:0000256" key="1">
    <source>
        <dbReference type="ARBA" id="ARBA00023015"/>
    </source>
</evidence>
<comment type="caution">
    <text evidence="5">The sequence shown here is derived from an EMBL/GenBank/DDBJ whole genome shotgun (WGS) entry which is preliminary data.</text>
</comment>
<dbReference type="InterPro" id="IPR000524">
    <property type="entry name" value="Tscrpt_reg_HTH_GntR"/>
</dbReference>
<protein>
    <submittedName>
        <fullName evidence="5">GntR family transcriptional repressor for pyruvate dehydrogenase complex</fullName>
    </submittedName>
</protein>
<dbReference type="AlphaFoldDB" id="A0A7Y9IWP0"/>
<evidence type="ECO:0000313" key="5">
    <source>
        <dbReference type="EMBL" id="NYE84190.1"/>
    </source>
</evidence>